<evidence type="ECO:0000313" key="2">
    <source>
        <dbReference type="Proteomes" id="UP000789706"/>
    </source>
</evidence>
<dbReference type="Proteomes" id="UP000789706">
    <property type="component" value="Unassembled WGS sequence"/>
</dbReference>
<accession>A0A9N9BIY4</accession>
<reference evidence="1" key="1">
    <citation type="submission" date="2021-06" db="EMBL/GenBank/DDBJ databases">
        <authorList>
            <person name="Kallberg Y."/>
            <person name="Tangrot J."/>
            <person name="Rosling A."/>
        </authorList>
    </citation>
    <scope>NUCLEOTIDE SEQUENCE</scope>
    <source>
        <strain evidence="1">AZ414A</strain>
    </source>
</reference>
<evidence type="ECO:0000313" key="1">
    <source>
        <dbReference type="EMBL" id="CAG8569626.1"/>
    </source>
</evidence>
<sequence length="171" mass="20157">EGYIAWAKEQQDPLYQIKYEQMFVYLQVIEKYCVVSRLGIYEQHQGLDTILEEVNKMLKTLISPVPQNHHWKIAAHNCKKFFKVTNTRTSYQSLGNDELKADMQNNKENMTKVEISLKIETLLEQLSETAWKKYSGFRLKKQDELLSILQEIKCLFNSDNKFNNQDSLKNS</sequence>
<proteinExistence type="predicted"/>
<organism evidence="1 2">
    <name type="scientific">Diversispora eburnea</name>
    <dbReference type="NCBI Taxonomy" id="1213867"/>
    <lineage>
        <taxon>Eukaryota</taxon>
        <taxon>Fungi</taxon>
        <taxon>Fungi incertae sedis</taxon>
        <taxon>Mucoromycota</taxon>
        <taxon>Glomeromycotina</taxon>
        <taxon>Glomeromycetes</taxon>
        <taxon>Diversisporales</taxon>
        <taxon>Diversisporaceae</taxon>
        <taxon>Diversispora</taxon>
    </lineage>
</organism>
<dbReference type="EMBL" id="CAJVPK010001082">
    <property type="protein sequence ID" value="CAG8569626.1"/>
    <property type="molecule type" value="Genomic_DNA"/>
</dbReference>
<feature type="non-terminal residue" evidence="1">
    <location>
        <position position="171"/>
    </location>
</feature>
<protein>
    <submittedName>
        <fullName evidence="1">7476_t:CDS:1</fullName>
    </submittedName>
</protein>
<name>A0A9N9BIY4_9GLOM</name>
<dbReference type="OrthoDB" id="2378260at2759"/>
<keyword evidence="2" id="KW-1185">Reference proteome</keyword>
<comment type="caution">
    <text evidence="1">The sequence shown here is derived from an EMBL/GenBank/DDBJ whole genome shotgun (WGS) entry which is preliminary data.</text>
</comment>
<gene>
    <name evidence="1" type="ORF">DEBURN_LOCUS8014</name>
</gene>
<dbReference type="AlphaFoldDB" id="A0A9N9BIY4"/>